<reference evidence="2 3" key="1">
    <citation type="journal article" date="2015" name="Sci. Rep.">
        <title>Chromosome-level genome map provides insights into diverse defense mechanisms in the medicinal fungus Ganoderma sinense.</title>
        <authorList>
            <person name="Zhu Y."/>
            <person name="Xu J."/>
            <person name="Sun C."/>
            <person name="Zhou S."/>
            <person name="Xu H."/>
            <person name="Nelson D.R."/>
            <person name="Qian J."/>
            <person name="Song J."/>
            <person name="Luo H."/>
            <person name="Xiang L."/>
            <person name="Li Y."/>
            <person name="Xu Z."/>
            <person name="Ji A."/>
            <person name="Wang L."/>
            <person name="Lu S."/>
            <person name="Hayward A."/>
            <person name="Sun W."/>
            <person name="Li X."/>
            <person name="Schwartz D.C."/>
            <person name="Wang Y."/>
            <person name="Chen S."/>
        </authorList>
    </citation>
    <scope>NUCLEOTIDE SEQUENCE [LARGE SCALE GENOMIC DNA]</scope>
    <source>
        <strain evidence="2 3">ZZ0214-1</strain>
    </source>
</reference>
<dbReference type="STRING" id="1077348.A0A2G8ST16"/>
<protein>
    <submittedName>
        <fullName evidence="2">Uncharacterized protein</fullName>
    </submittedName>
</protein>
<proteinExistence type="predicted"/>
<sequence>MANDPMLYVPATAHYSPPYAPATNVNQHLQHLGFPQLRLAQGANPNPHDPNNHNPLAPPGVPGAEIRAIPVRALMIPLMMLVFRTLLLLYFFSPSKRPLFGLLLSVWILYEAWNAMRLVLNDGNDREAGGAAGPGAANGAAGPGEPAAPAGAGAGPNGNGTANGATDRSPAGAVLDRLSTLNLAAEDAILDTDAPVPEPSLAQKTKMFCALFFMTLWPSAWDRRRNALRRREGRIRTDAHAREAVMRDREEALTANAGGDSQDGAQSPLRSEEDLARARQREQRVARHERRPLWLRQYVQRVEYTEWVDDP</sequence>
<evidence type="ECO:0000256" key="1">
    <source>
        <dbReference type="SAM" id="MobiDB-lite"/>
    </source>
</evidence>
<name>A0A2G8ST16_9APHY</name>
<feature type="region of interest" description="Disordered" evidence="1">
    <location>
        <begin position="254"/>
        <end position="283"/>
    </location>
</feature>
<dbReference type="Proteomes" id="UP000230002">
    <property type="component" value="Unassembled WGS sequence"/>
</dbReference>
<keyword evidence="3" id="KW-1185">Reference proteome</keyword>
<dbReference type="OrthoDB" id="21589at2759"/>
<feature type="compositionally biased region" description="Low complexity" evidence="1">
    <location>
        <begin position="134"/>
        <end position="151"/>
    </location>
</feature>
<dbReference type="AlphaFoldDB" id="A0A2G8ST16"/>
<evidence type="ECO:0000313" key="2">
    <source>
        <dbReference type="EMBL" id="PIL36915.1"/>
    </source>
</evidence>
<organism evidence="2 3">
    <name type="scientific">Ganoderma sinense ZZ0214-1</name>
    <dbReference type="NCBI Taxonomy" id="1077348"/>
    <lineage>
        <taxon>Eukaryota</taxon>
        <taxon>Fungi</taxon>
        <taxon>Dikarya</taxon>
        <taxon>Basidiomycota</taxon>
        <taxon>Agaricomycotina</taxon>
        <taxon>Agaricomycetes</taxon>
        <taxon>Polyporales</taxon>
        <taxon>Polyporaceae</taxon>
        <taxon>Ganoderma</taxon>
    </lineage>
</organism>
<accession>A0A2G8ST16</accession>
<gene>
    <name evidence="2" type="ORF">GSI_00605</name>
</gene>
<evidence type="ECO:0000313" key="3">
    <source>
        <dbReference type="Proteomes" id="UP000230002"/>
    </source>
</evidence>
<dbReference type="EMBL" id="AYKW01000001">
    <property type="protein sequence ID" value="PIL36915.1"/>
    <property type="molecule type" value="Genomic_DNA"/>
</dbReference>
<feature type="region of interest" description="Disordered" evidence="1">
    <location>
        <begin position="129"/>
        <end position="169"/>
    </location>
</feature>
<feature type="compositionally biased region" description="Basic and acidic residues" evidence="1">
    <location>
        <begin position="270"/>
        <end position="283"/>
    </location>
</feature>
<comment type="caution">
    <text evidence="2">The sequence shown here is derived from an EMBL/GenBank/DDBJ whole genome shotgun (WGS) entry which is preliminary data.</text>
</comment>